<dbReference type="RefSeq" id="WP_184871685.1">
    <property type="nucleotide sequence ID" value="NZ_JACHEF010000001.1"/>
</dbReference>
<feature type="transmembrane region" description="Helical" evidence="1">
    <location>
        <begin position="397"/>
        <end position="416"/>
    </location>
</feature>
<feature type="transmembrane region" description="Helical" evidence="1">
    <location>
        <begin position="173"/>
        <end position="192"/>
    </location>
</feature>
<name>A0A841P023_9HYPH</name>
<evidence type="ECO:0008006" key="4">
    <source>
        <dbReference type="Google" id="ProtNLM"/>
    </source>
</evidence>
<keyword evidence="1" id="KW-0812">Transmembrane</keyword>
<keyword evidence="1" id="KW-0472">Membrane</keyword>
<feature type="transmembrane region" description="Helical" evidence="1">
    <location>
        <begin position="267"/>
        <end position="288"/>
    </location>
</feature>
<evidence type="ECO:0000313" key="3">
    <source>
        <dbReference type="Proteomes" id="UP000556329"/>
    </source>
</evidence>
<reference evidence="2 3" key="1">
    <citation type="submission" date="2020-08" db="EMBL/GenBank/DDBJ databases">
        <title>Genomic Encyclopedia of Type Strains, Phase IV (KMG-IV): sequencing the most valuable type-strain genomes for metagenomic binning, comparative biology and taxonomic classification.</title>
        <authorList>
            <person name="Goeker M."/>
        </authorList>
    </citation>
    <scope>NUCLEOTIDE SEQUENCE [LARGE SCALE GENOMIC DNA]</scope>
    <source>
        <strain evidence="2 3">DSM 100039</strain>
    </source>
</reference>
<gene>
    <name evidence="2" type="ORF">HNQ71_001291</name>
</gene>
<feature type="transmembrane region" description="Helical" evidence="1">
    <location>
        <begin position="340"/>
        <end position="359"/>
    </location>
</feature>
<feature type="transmembrane region" description="Helical" evidence="1">
    <location>
        <begin position="110"/>
        <end position="129"/>
    </location>
</feature>
<dbReference type="EMBL" id="JACHEF010000001">
    <property type="protein sequence ID" value="MBB6408647.1"/>
    <property type="molecule type" value="Genomic_DNA"/>
</dbReference>
<protein>
    <recommendedName>
        <fullName evidence="4">Glycosyltransferase RgtA/B/C/D-like domain-containing protein</fullName>
    </recommendedName>
</protein>
<feature type="transmembrane region" description="Helical" evidence="1">
    <location>
        <begin position="300"/>
        <end position="328"/>
    </location>
</feature>
<sequence length="918" mass="99973">MATAAITAHVHSQAISTPAFRRIRARDVAIALLLGLLCLLVYNANMRSITAADSYAARYLPFSIWQNHSLTLNPILTTVAQGRKPPATPEKDGTAHWILKVGGDRYVSKFPIAVPVILSPFYLPAVIYLNHHGADPLLFDQVARIMEKLCASSLAAVSVGLLYLLLRRRTDEGLAAILSLLYAFGTTTWVISSQALWMHGLAQLLVVATMLLLTGPGTALRVVLAGLLCALIAANRQPDTILAAGLGIYGLWWAGRMRPFFVLSGMVPVALTLAYNLMIVGNIAGAYALHVRPGDFNHDIVGGIAGLLVSPTRGLFVYSPFLLFVPIFCRRVVLERSGRGLTIAIGCAMIVQVSFYAMIDWRQGISWGPRWLTDMLPMLMWMLPPVVKALSRNGRVAFGLASLVAISIQTIGAFWYTGIADTPIVTAHGPGRMRPAWDIHNAAFVAELSHPHVQADLIVDLDGNIDAVNVLPVGQGTGGGAGRQLEVLGWALTNSHSPSDVAVLIDGQWGAATREFFARTDVEKAMGHASPAGWRVTIPIDQVGPGEHLLAVLVRATEGGEPRLMKQTSFVLAPHNEALEHVTDLPSAGRRARQILASHQQAGGYWLTSYTSATRFEQPRQEMNTYLNAVMLDVAGPVAEAAGASDMLARARQFLAAQIEPSGLVRYHGRPDAPTIGTLGCAITPDSDDTALAWRVAPSEKSELLQPALAMITQFRRPDGLYKTWLAPRDNYQCLDPGRDANPADIGIQMHIFLFLEQVDKPAARSLCDALSKKAGDDDIWVYYAGAPLMISLRLAELEKAGCLPQLPRAQLRTDIPGQEIWLRAADQLGQLESHAGSYATYRRTAELLTDIAADDFSLMSHTPPLLYHNDLTATVKRFYWSQDFGYALWLRLYFENERMLSTLPCGSGGPEQKCGEK</sequence>
<feature type="transmembrane region" description="Helical" evidence="1">
    <location>
        <begin position="28"/>
        <end position="45"/>
    </location>
</feature>
<keyword evidence="3" id="KW-1185">Reference proteome</keyword>
<proteinExistence type="predicted"/>
<comment type="caution">
    <text evidence="2">The sequence shown here is derived from an EMBL/GenBank/DDBJ whole genome shotgun (WGS) entry which is preliminary data.</text>
</comment>
<feature type="transmembrane region" description="Helical" evidence="1">
    <location>
        <begin position="149"/>
        <end position="167"/>
    </location>
</feature>
<feature type="transmembrane region" description="Helical" evidence="1">
    <location>
        <begin position="371"/>
        <end position="390"/>
    </location>
</feature>
<evidence type="ECO:0000256" key="1">
    <source>
        <dbReference type="SAM" id="Phobius"/>
    </source>
</evidence>
<accession>A0A841P023</accession>
<organism evidence="2 3">
    <name type="scientific">Mesorhizobium sangaii</name>
    <dbReference type="NCBI Taxonomy" id="505389"/>
    <lineage>
        <taxon>Bacteria</taxon>
        <taxon>Pseudomonadati</taxon>
        <taxon>Pseudomonadota</taxon>
        <taxon>Alphaproteobacteria</taxon>
        <taxon>Hyphomicrobiales</taxon>
        <taxon>Phyllobacteriaceae</taxon>
        <taxon>Mesorhizobium</taxon>
    </lineage>
</organism>
<evidence type="ECO:0000313" key="2">
    <source>
        <dbReference type="EMBL" id="MBB6408647.1"/>
    </source>
</evidence>
<keyword evidence="1" id="KW-1133">Transmembrane helix</keyword>
<dbReference type="AlphaFoldDB" id="A0A841P023"/>
<dbReference type="Proteomes" id="UP000556329">
    <property type="component" value="Unassembled WGS sequence"/>
</dbReference>
<feature type="transmembrane region" description="Helical" evidence="1">
    <location>
        <begin position="204"/>
        <end position="234"/>
    </location>
</feature>